<dbReference type="InterPro" id="IPR046271">
    <property type="entry name" value="DUF6304"/>
</dbReference>
<name>A0ABY3WL18_9ACTN</name>
<keyword evidence="2" id="KW-1185">Reference proteome</keyword>
<evidence type="ECO:0000313" key="2">
    <source>
        <dbReference type="Proteomes" id="UP000828924"/>
    </source>
</evidence>
<dbReference type="Pfam" id="PF19822">
    <property type="entry name" value="DUF6304"/>
    <property type="match status" value="1"/>
</dbReference>
<accession>A0ABY3WL18</accession>
<protein>
    <submittedName>
        <fullName evidence="1">Uncharacterized protein</fullName>
    </submittedName>
</protein>
<organism evidence="1 2">
    <name type="scientific">Streptomyces formicae</name>
    <dbReference type="NCBI Taxonomy" id="1616117"/>
    <lineage>
        <taxon>Bacteria</taxon>
        <taxon>Bacillati</taxon>
        <taxon>Actinomycetota</taxon>
        <taxon>Actinomycetes</taxon>
        <taxon>Kitasatosporales</taxon>
        <taxon>Streptomycetaceae</taxon>
        <taxon>Streptomyces</taxon>
    </lineage>
</organism>
<proteinExistence type="predicted"/>
<sequence>MSSESTEVWTGWYRDRRGAESIAITVSVTTQGREVRTRIRGNEYEGPGFAALCAADSGEALSGCVLEWDLPLPVALDGLEHQATLSCLLSVGDHGAHGPADRRPDRIDLSLTLHFGGAAYESGIAGGDFDEALGRIRRQLPEGAEFGRRLLASA</sequence>
<gene>
    <name evidence="1" type="ORF">J4032_06710</name>
</gene>
<dbReference type="RefSeq" id="WP_242329802.1">
    <property type="nucleotide sequence ID" value="NZ_CP071872.1"/>
</dbReference>
<evidence type="ECO:0000313" key="1">
    <source>
        <dbReference type="EMBL" id="UNM11255.1"/>
    </source>
</evidence>
<dbReference type="EMBL" id="CP071872">
    <property type="protein sequence ID" value="UNM11255.1"/>
    <property type="molecule type" value="Genomic_DNA"/>
</dbReference>
<reference evidence="1 2" key="1">
    <citation type="submission" date="2021-03" db="EMBL/GenBank/DDBJ databases">
        <title>Complete genome of Streptomyces formicae strain 1H-GS9 (DSM 100524).</title>
        <authorList>
            <person name="Atanasov K.E."/>
            <person name="Altabella T."/>
            <person name="Ferrer A."/>
        </authorList>
    </citation>
    <scope>NUCLEOTIDE SEQUENCE [LARGE SCALE GENOMIC DNA]</scope>
    <source>
        <strain evidence="1 2">1H-GS9</strain>
    </source>
</reference>
<dbReference type="Proteomes" id="UP000828924">
    <property type="component" value="Chromosome"/>
</dbReference>